<feature type="compositionally biased region" description="Polar residues" evidence="1">
    <location>
        <begin position="268"/>
        <end position="283"/>
    </location>
</feature>
<sequence length="388" mass="39522">MVTRAAVEATESRKPYSRISQGSTTRHTVTATARARPAAARWPEAIAISTAIAITAALMTLGSGVTSRTKPSNAVAPAAILPARLAPHAAAAARAIATTIAQFAPETAVRWLRPLSTMASDSESGTPLSSPIARPGSRRPPSPGSWAARSAMARRSSAAAPSGPPGPSTSEHSDTLTRAASPGDARAGTSRPSPLMRCPQATAPTPGQSITACTTTRALRGTPSPDRRGTRSARRRVRRAPSAPAHPPDVAVSSESASSRGARDAGSRTTPATSTPALPQLWSSDPPRSESWMVPETTTARARSTTTVAPASGPGAEGGPDGPAPGPTGDAAARGARGLCRRRRVQRTSRASRQREATASRTAPTGTTNSGRPTTTSAAVTTPATAAM</sequence>
<organism evidence="2 3">
    <name type="scientific">Mycetocola reblochoni</name>
    <dbReference type="NCBI Taxonomy" id="331618"/>
    <lineage>
        <taxon>Bacteria</taxon>
        <taxon>Bacillati</taxon>
        <taxon>Actinomycetota</taxon>
        <taxon>Actinomycetes</taxon>
        <taxon>Micrococcales</taxon>
        <taxon>Microbacteriaceae</taxon>
        <taxon>Mycetocola</taxon>
    </lineage>
</organism>
<dbReference type="EMBL" id="RCUW01000003">
    <property type="protein sequence ID" value="RLP69902.1"/>
    <property type="molecule type" value="Genomic_DNA"/>
</dbReference>
<feature type="compositionally biased region" description="Low complexity" evidence="1">
    <location>
        <begin position="297"/>
        <end position="314"/>
    </location>
</feature>
<protein>
    <submittedName>
        <fullName evidence="2">Uncharacterized protein</fullName>
    </submittedName>
</protein>
<feature type="compositionally biased region" description="Low complexity" evidence="1">
    <location>
        <begin position="327"/>
        <end position="338"/>
    </location>
</feature>
<evidence type="ECO:0000256" key="1">
    <source>
        <dbReference type="SAM" id="MobiDB-lite"/>
    </source>
</evidence>
<comment type="caution">
    <text evidence="2">The sequence shown here is derived from an EMBL/GenBank/DDBJ whole genome shotgun (WGS) entry which is preliminary data.</text>
</comment>
<name>A0A3L6ZS25_9MICO</name>
<feature type="region of interest" description="Disordered" evidence="1">
    <location>
        <begin position="118"/>
        <end position="388"/>
    </location>
</feature>
<reference evidence="2 3" key="1">
    <citation type="submission" date="2018-10" db="EMBL/GenBank/DDBJ databases">
        <authorList>
            <person name="Li J."/>
        </authorList>
    </citation>
    <scope>NUCLEOTIDE SEQUENCE [LARGE SCALE GENOMIC DNA]</scope>
    <source>
        <strain evidence="2 3">JCM 30549</strain>
    </source>
</reference>
<dbReference type="AlphaFoldDB" id="A0A3L6ZS25"/>
<feature type="compositionally biased region" description="Low complexity" evidence="1">
    <location>
        <begin position="24"/>
        <end position="36"/>
    </location>
</feature>
<feature type="compositionally biased region" description="Basic residues" evidence="1">
    <location>
        <begin position="339"/>
        <end position="352"/>
    </location>
</feature>
<feature type="compositionally biased region" description="Low complexity" evidence="1">
    <location>
        <begin position="240"/>
        <end position="260"/>
    </location>
</feature>
<accession>A0A3L6ZS25</accession>
<feature type="region of interest" description="Disordered" evidence="1">
    <location>
        <begin position="1"/>
        <end position="36"/>
    </location>
</feature>
<dbReference type="Proteomes" id="UP000275395">
    <property type="component" value="Unassembled WGS sequence"/>
</dbReference>
<feature type="compositionally biased region" description="Polar residues" evidence="1">
    <location>
        <begin position="202"/>
        <end position="217"/>
    </location>
</feature>
<feature type="compositionally biased region" description="Polar residues" evidence="1">
    <location>
        <begin position="118"/>
        <end position="128"/>
    </location>
</feature>
<feature type="compositionally biased region" description="Basic residues" evidence="1">
    <location>
        <begin position="230"/>
        <end position="239"/>
    </location>
</feature>
<evidence type="ECO:0000313" key="3">
    <source>
        <dbReference type="Proteomes" id="UP000275395"/>
    </source>
</evidence>
<feature type="compositionally biased region" description="Low complexity" evidence="1">
    <location>
        <begin position="364"/>
        <end position="388"/>
    </location>
</feature>
<proteinExistence type="predicted"/>
<gene>
    <name evidence="2" type="ORF">D9V30_04240</name>
</gene>
<evidence type="ECO:0000313" key="2">
    <source>
        <dbReference type="EMBL" id="RLP69902.1"/>
    </source>
</evidence>
<feature type="compositionally biased region" description="Low complexity" evidence="1">
    <location>
        <begin position="144"/>
        <end position="161"/>
    </location>
</feature>